<proteinExistence type="predicted"/>
<accession>A0A2A5T3Y9</accession>
<dbReference type="EMBL" id="NBYY01000013">
    <property type="protein sequence ID" value="PCS22879.1"/>
    <property type="molecule type" value="Genomic_DNA"/>
</dbReference>
<evidence type="ECO:0000313" key="1">
    <source>
        <dbReference type="EMBL" id="PCS22879.1"/>
    </source>
</evidence>
<protein>
    <submittedName>
        <fullName evidence="1">Uncharacterized protein</fullName>
    </submittedName>
</protein>
<name>A0A2A5T3Y9_9GAMM</name>
<comment type="caution">
    <text evidence="1">The sequence shown here is derived from an EMBL/GenBank/DDBJ whole genome shotgun (WGS) entry which is preliminary data.</text>
</comment>
<dbReference type="RefSeq" id="WP_190319328.1">
    <property type="nucleotide sequence ID" value="NZ_RPGI01000008.1"/>
</dbReference>
<gene>
    <name evidence="1" type="ORF">BTN49_1436</name>
</gene>
<reference evidence="2" key="1">
    <citation type="submission" date="2017-04" db="EMBL/GenBank/DDBJ databases">
        <title>Genome evolution of the luminous symbionts of deep sea anglerfish.</title>
        <authorList>
            <person name="Hendry T.A."/>
        </authorList>
    </citation>
    <scope>NUCLEOTIDE SEQUENCE [LARGE SCALE GENOMIC DNA]</scope>
</reference>
<organism evidence="1 2">
    <name type="scientific">Candidatus Enterovibrio escicola</name>
    <dbReference type="NCBI Taxonomy" id="1927127"/>
    <lineage>
        <taxon>Bacteria</taxon>
        <taxon>Pseudomonadati</taxon>
        <taxon>Pseudomonadota</taxon>
        <taxon>Gammaproteobacteria</taxon>
        <taxon>Vibrionales</taxon>
        <taxon>Vibrionaceae</taxon>
        <taxon>Enterovibrio</taxon>
    </lineage>
</organism>
<dbReference type="Proteomes" id="UP000219020">
    <property type="component" value="Unassembled WGS sequence"/>
</dbReference>
<keyword evidence="2" id="KW-1185">Reference proteome</keyword>
<evidence type="ECO:0000313" key="2">
    <source>
        <dbReference type="Proteomes" id="UP000219020"/>
    </source>
</evidence>
<sequence>MNELTTEASKGKESNTAYGSLLIGKSIDKFAEALTAYHTAPKRGKPHVVHEVFV</sequence>
<dbReference type="AlphaFoldDB" id="A0A2A5T3Y9"/>